<dbReference type="InterPro" id="IPR018627">
    <property type="entry name" value="ELP6"/>
</dbReference>
<keyword evidence="5" id="KW-1185">Reference proteome</keyword>
<dbReference type="PANTHER" id="PTHR16184">
    <property type="entry name" value="ELONGATOR COMPLEX PROTEIN 6"/>
    <property type="match status" value="1"/>
</dbReference>
<dbReference type="CDD" id="cd19495">
    <property type="entry name" value="Elp6"/>
    <property type="match status" value="1"/>
</dbReference>
<organism evidence="4 5">
    <name type="scientific">Achaetomium macrosporum</name>
    <dbReference type="NCBI Taxonomy" id="79813"/>
    <lineage>
        <taxon>Eukaryota</taxon>
        <taxon>Fungi</taxon>
        <taxon>Dikarya</taxon>
        <taxon>Ascomycota</taxon>
        <taxon>Pezizomycotina</taxon>
        <taxon>Sordariomycetes</taxon>
        <taxon>Sordariomycetidae</taxon>
        <taxon>Sordariales</taxon>
        <taxon>Chaetomiaceae</taxon>
        <taxon>Achaetomium</taxon>
    </lineage>
</organism>
<name>A0AAN7CHA9_9PEZI</name>
<protein>
    <recommendedName>
        <fullName evidence="6">Elongator complex protein 6</fullName>
    </recommendedName>
</protein>
<feature type="region of interest" description="Disordered" evidence="3">
    <location>
        <begin position="48"/>
        <end position="71"/>
    </location>
</feature>
<dbReference type="AlphaFoldDB" id="A0AAN7CHA9"/>
<gene>
    <name evidence="4" type="ORF">C8A03DRAFT_11772</name>
</gene>
<proteinExistence type="inferred from homology"/>
<evidence type="ECO:0008006" key="6">
    <source>
        <dbReference type="Google" id="ProtNLM"/>
    </source>
</evidence>
<dbReference type="GO" id="GO:0002098">
    <property type="term" value="P:tRNA wobble uridine modification"/>
    <property type="evidence" value="ECO:0007669"/>
    <property type="project" value="InterPro"/>
</dbReference>
<dbReference type="GO" id="GO:0033588">
    <property type="term" value="C:elongator holoenzyme complex"/>
    <property type="evidence" value="ECO:0007669"/>
    <property type="project" value="InterPro"/>
</dbReference>
<comment type="pathway">
    <text evidence="1">tRNA modification; 5-methoxycarbonylmethyl-2-thiouridine-tRNA biosynthesis.</text>
</comment>
<dbReference type="InterPro" id="IPR027417">
    <property type="entry name" value="P-loop_NTPase"/>
</dbReference>
<dbReference type="Pfam" id="PF09807">
    <property type="entry name" value="ELP6"/>
    <property type="match status" value="1"/>
</dbReference>
<evidence type="ECO:0000313" key="4">
    <source>
        <dbReference type="EMBL" id="KAK4242054.1"/>
    </source>
</evidence>
<sequence>MASRIPHLLEPYLTLPHEAGLVVLTSVLGASTNWLLLRHLYSLLKLSSSPTSKPAPHAGAPEESKSTEQEQQEEDVAVLLISFLRDFAFWRENAARLGLDLQAAARRGRFAYVDGLSSLFFPTPAQGPGQQQQQQRVVEGWKRVLTSPVPGDMGRVILESVEQLEKGKGSTGAADGTLDGGNGKNVVLVIDGLDFVLAASNPAAGTAMALREMLMDLRERTHAAIVTLAADHPLIKEQETTLEKQHAWFALNLAHEADTVLSLRLLDTGAAKDVSGVIRITGGGGMSHTDGHEYLYHVGGDGGVRVFERGQ</sequence>
<evidence type="ECO:0000256" key="1">
    <source>
        <dbReference type="ARBA" id="ARBA00005043"/>
    </source>
</evidence>
<evidence type="ECO:0000256" key="2">
    <source>
        <dbReference type="ARBA" id="ARBA00008837"/>
    </source>
</evidence>
<dbReference type="Proteomes" id="UP001303760">
    <property type="component" value="Unassembled WGS sequence"/>
</dbReference>
<evidence type="ECO:0000313" key="5">
    <source>
        <dbReference type="Proteomes" id="UP001303760"/>
    </source>
</evidence>
<reference evidence="4" key="1">
    <citation type="journal article" date="2023" name="Mol. Phylogenet. Evol.">
        <title>Genome-scale phylogeny and comparative genomics of the fungal order Sordariales.</title>
        <authorList>
            <person name="Hensen N."/>
            <person name="Bonometti L."/>
            <person name="Westerberg I."/>
            <person name="Brannstrom I.O."/>
            <person name="Guillou S."/>
            <person name="Cros-Aarteil S."/>
            <person name="Calhoun S."/>
            <person name="Haridas S."/>
            <person name="Kuo A."/>
            <person name="Mondo S."/>
            <person name="Pangilinan J."/>
            <person name="Riley R."/>
            <person name="LaButti K."/>
            <person name="Andreopoulos B."/>
            <person name="Lipzen A."/>
            <person name="Chen C."/>
            <person name="Yan M."/>
            <person name="Daum C."/>
            <person name="Ng V."/>
            <person name="Clum A."/>
            <person name="Steindorff A."/>
            <person name="Ohm R.A."/>
            <person name="Martin F."/>
            <person name="Silar P."/>
            <person name="Natvig D.O."/>
            <person name="Lalanne C."/>
            <person name="Gautier V."/>
            <person name="Ament-Velasquez S.L."/>
            <person name="Kruys A."/>
            <person name="Hutchinson M.I."/>
            <person name="Powell A.J."/>
            <person name="Barry K."/>
            <person name="Miller A.N."/>
            <person name="Grigoriev I.V."/>
            <person name="Debuchy R."/>
            <person name="Gladieux P."/>
            <person name="Hiltunen Thoren M."/>
            <person name="Johannesson H."/>
        </authorList>
    </citation>
    <scope>NUCLEOTIDE SEQUENCE</scope>
    <source>
        <strain evidence="4">CBS 532.94</strain>
    </source>
</reference>
<comment type="similarity">
    <text evidence="2">Belongs to the ELP6 family.</text>
</comment>
<comment type="caution">
    <text evidence="4">The sequence shown here is derived from an EMBL/GenBank/DDBJ whole genome shotgun (WGS) entry which is preliminary data.</text>
</comment>
<dbReference type="PANTHER" id="PTHR16184:SF6">
    <property type="entry name" value="ELONGATOR COMPLEX PROTEIN 6"/>
    <property type="match status" value="1"/>
</dbReference>
<reference evidence="4" key="2">
    <citation type="submission" date="2023-05" db="EMBL/GenBank/DDBJ databases">
        <authorList>
            <consortium name="Lawrence Berkeley National Laboratory"/>
            <person name="Steindorff A."/>
            <person name="Hensen N."/>
            <person name="Bonometti L."/>
            <person name="Westerberg I."/>
            <person name="Brannstrom I.O."/>
            <person name="Guillou S."/>
            <person name="Cros-Aarteil S."/>
            <person name="Calhoun S."/>
            <person name="Haridas S."/>
            <person name="Kuo A."/>
            <person name="Mondo S."/>
            <person name="Pangilinan J."/>
            <person name="Riley R."/>
            <person name="Labutti K."/>
            <person name="Andreopoulos B."/>
            <person name="Lipzen A."/>
            <person name="Chen C."/>
            <person name="Yanf M."/>
            <person name="Daum C."/>
            <person name="Ng V."/>
            <person name="Clum A."/>
            <person name="Ohm R."/>
            <person name="Martin F."/>
            <person name="Silar P."/>
            <person name="Natvig D."/>
            <person name="Lalanne C."/>
            <person name="Gautier V."/>
            <person name="Ament-Velasquez S.L."/>
            <person name="Kruys A."/>
            <person name="Hutchinson M.I."/>
            <person name="Powell A.J."/>
            <person name="Barry K."/>
            <person name="Miller A.N."/>
            <person name="Grigoriev I.V."/>
            <person name="Debuchy R."/>
            <person name="Gladieux P."/>
            <person name="Thoren M.H."/>
            <person name="Johannesson H."/>
        </authorList>
    </citation>
    <scope>NUCLEOTIDE SEQUENCE</scope>
    <source>
        <strain evidence="4">CBS 532.94</strain>
    </source>
</reference>
<dbReference type="Gene3D" id="3.40.50.300">
    <property type="entry name" value="P-loop containing nucleotide triphosphate hydrolases"/>
    <property type="match status" value="1"/>
</dbReference>
<accession>A0AAN7CHA9</accession>
<evidence type="ECO:0000256" key="3">
    <source>
        <dbReference type="SAM" id="MobiDB-lite"/>
    </source>
</evidence>
<dbReference type="EMBL" id="MU860013">
    <property type="protein sequence ID" value="KAK4242054.1"/>
    <property type="molecule type" value="Genomic_DNA"/>
</dbReference>